<reference evidence="5 6" key="1">
    <citation type="submission" date="2015-06" db="EMBL/GenBank/DDBJ databases">
        <title>Draft genome sequence of beer spoilage bacterium Megasphaera cerevisiae type strain 20462.</title>
        <authorList>
            <person name="Kutumbaka K."/>
            <person name="Pasmowitz J."/>
            <person name="Mategko J."/>
            <person name="Reyes D."/>
            <person name="Friedrich A."/>
            <person name="Han S."/>
            <person name="Martens-Habbena W."/>
            <person name="Neal-McKinney J."/>
            <person name="Janagama H.K."/>
            <person name="Nadala C."/>
            <person name="Samadpour M."/>
        </authorList>
    </citation>
    <scope>NUCLEOTIDE SEQUENCE [LARGE SCALE GENOMIC DNA]</scope>
    <source>
        <strain evidence="5 6">DSM 20462</strain>
    </source>
</reference>
<dbReference type="OrthoDB" id="9778236at2"/>
<dbReference type="GO" id="GO:0030313">
    <property type="term" value="C:cell envelope"/>
    <property type="evidence" value="ECO:0007669"/>
    <property type="project" value="UniProtKB-SubCell"/>
</dbReference>
<dbReference type="AlphaFoldDB" id="A0A0J6WWK2"/>
<comment type="subcellular location">
    <subcellularLocation>
        <location evidence="1">Cell envelope</location>
    </subcellularLocation>
</comment>
<dbReference type="Pfam" id="PF25881">
    <property type="entry name" value="HH_YBHG"/>
    <property type="match status" value="1"/>
</dbReference>
<dbReference type="Proteomes" id="UP000036503">
    <property type="component" value="Unassembled WGS sequence"/>
</dbReference>
<protein>
    <submittedName>
        <fullName evidence="5">Uncharacterized protein</fullName>
    </submittedName>
</protein>
<feature type="domain" description="CusB-like beta-barrel" evidence="4">
    <location>
        <begin position="240"/>
        <end position="323"/>
    </location>
</feature>
<feature type="domain" description="YbhG-like alpha-helical hairpin" evidence="3">
    <location>
        <begin position="73"/>
        <end position="199"/>
    </location>
</feature>
<keyword evidence="2" id="KW-0175">Coiled coil</keyword>
<dbReference type="Pfam" id="PF25954">
    <property type="entry name" value="Beta-barrel_RND_2"/>
    <property type="match status" value="1"/>
</dbReference>
<dbReference type="EMBL" id="LEKT01000029">
    <property type="protein sequence ID" value="KMO86202.1"/>
    <property type="molecule type" value="Genomic_DNA"/>
</dbReference>
<dbReference type="PANTHER" id="PTHR32347">
    <property type="entry name" value="EFFLUX SYSTEM COMPONENT YKNX-RELATED"/>
    <property type="match status" value="1"/>
</dbReference>
<evidence type="ECO:0000313" key="5">
    <source>
        <dbReference type="EMBL" id="KMO86202.1"/>
    </source>
</evidence>
<accession>A0A0J6WWK2</accession>
<keyword evidence="6" id="KW-1185">Reference proteome</keyword>
<proteinExistence type="predicted"/>
<evidence type="ECO:0000259" key="3">
    <source>
        <dbReference type="Pfam" id="PF25881"/>
    </source>
</evidence>
<gene>
    <name evidence="5" type="ORF">AB840_09180</name>
</gene>
<dbReference type="Gene3D" id="2.40.30.170">
    <property type="match status" value="1"/>
</dbReference>
<dbReference type="InterPro" id="IPR059052">
    <property type="entry name" value="HH_YbhG-like"/>
</dbReference>
<dbReference type="SUPFAM" id="SSF111369">
    <property type="entry name" value="HlyD-like secretion proteins"/>
    <property type="match status" value="2"/>
</dbReference>
<dbReference type="InParanoid" id="A0A0J6WWK2"/>
<name>A0A0J6WWK2_9FIRM</name>
<evidence type="ECO:0000256" key="2">
    <source>
        <dbReference type="ARBA" id="ARBA00023054"/>
    </source>
</evidence>
<dbReference type="PANTHER" id="PTHR32347:SF23">
    <property type="entry name" value="BLL5650 PROTEIN"/>
    <property type="match status" value="1"/>
</dbReference>
<organism evidence="5 6">
    <name type="scientific">Megasphaera cerevisiae DSM 20462</name>
    <dbReference type="NCBI Taxonomy" id="1122219"/>
    <lineage>
        <taxon>Bacteria</taxon>
        <taxon>Bacillati</taxon>
        <taxon>Bacillota</taxon>
        <taxon>Negativicutes</taxon>
        <taxon>Veillonellales</taxon>
        <taxon>Veillonellaceae</taxon>
        <taxon>Megasphaera</taxon>
    </lineage>
</organism>
<evidence type="ECO:0000313" key="6">
    <source>
        <dbReference type="Proteomes" id="UP000036503"/>
    </source>
</evidence>
<dbReference type="Gene3D" id="2.40.50.100">
    <property type="match status" value="1"/>
</dbReference>
<sequence length="325" mass="35676">MNRMKLVLILILLIAIILAALYQYRQQQREARIRTGTIEVTTADISPKTSGYIKNLRVKEGDAIHQGDVVAILDRKDLEAALLRDKAAYAQAKTNLLKLENGSRSEEIRAAAANTAAAQSAYDKAQRDYSRSQALVTYGAIAASAYDDAVTARKSAEAQLNAASEQELLLQNGPRYEEVQSAQEEVTRQQAVIDMSQEAVQDLTVYCPLDGFILTKNFEPGEYVNAGSPIATVADMSDCWVKVYVSSSELGTLAVGQKATVRIDALPSQAFTGHIKEISDKAEYTPRQSITKNERANLVFYVKVAIDNRDGIMKPGMPADVIFHE</sequence>
<dbReference type="Gene3D" id="1.10.287.470">
    <property type="entry name" value="Helix hairpin bin"/>
    <property type="match status" value="2"/>
</dbReference>
<dbReference type="STRING" id="39029.BSR42_05330"/>
<evidence type="ECO:0000259" key="4">
    <source>
        <dbReference type="Pfam" id="PF25954"/>
    </source>
</evidence>
<dbReference type="RefSeq" id="WP_048514542.1">
    <property type="nucleotide sequence ID" value="NZ_FUXD01000030.1"/>
</dbReference>
<comment type="caution">
    <text evidence="5">The sequence shown here is derived from an EMBL/GenBank/DDBJ whole genome shotgun (WGS) entry which is preliminary data.</text>
</comment>
<dbReference type="InterPro" id="IPR050465">
    <property type="entry name" value="UPF0194_transport"/>
</dbReference>
<dbReference type="PATRIC" id="fig|1122219.3.peg.1548"/>
<dbReference type="InterPro" id="IPR058792">
    <property type="entry name" value="Beta-barrel_RND_2"/>
</dbReference>
<evidence type="ECO:0000256" key="1">
    <source>
        <dbReference type="ARBA" id="ARBA00004196"/>
    </source>
</evidence>